<accession>A0ABD3EA58</accession>
<dbReference type="Proteomes" id="UP001632038">
    <property type="component" value="Unassembled WGS sequence"/>
</dbReference>
<keyword evidence="2" id="KW-1185">Reference proteome</keyword>
<protein>
    <submittedName>
        <fullName evidence="1">Uncharacterized protein</fullName>
    </submittedName>
</protein>
<evidence type="ECO:0000313" key="2">
    <source>
        <dbReference type="Proteomes" id="UP001632038"/>
    </source>
</evidence>
<dbReference type="AlphaFoldDB" id="A0ABD3EA58"/>
<evidence type="ECO:0000313" key="1">
    <source>
        <dbReference type="EMBL" id="KAL3649954.1"/>
    </source>
</evidence>
<organism evidence="1 2">
    <name type="scientific">Castilleja foliolosa</name>
    <dbReference type="NCBI Taxonomy" id="1961234"/>
    <lineage>
        <taxon>Eukaryota</taxon>
        <taxon>Viridiplantae</taxon>
        <taxon>Streptophyta</taxon>
        <taxon>Embryophyta</taxon>
        <taxon>Tracheophyta</taxon>
        <taxon>Spermatophyta</taxon>
        <taxon>Magnoliopsida</taxon>
        <taxon>eudicotyledons</taxon>
        <taxon>Gunneridae</taxon>
        <taxon>Pentapetalae</taxon>
        <taxon>asterids</taxon>
        <taxon>lamiids</taxon>
        <taxon>Lamiales</taxon>
        <taxon>Orobanchaceae</taxon>
        <taxon>Pedicularideae</taxon>
        <taxon>Castillejinae</taxon>
        <taxon>Castilleja</taxon>
    </lineage>
</organism>
<dbReference type="EMBL" id="JAVIJP010000007">
    <property type="protein sequence ID" value="KAL3649954.1"/>
    <property type="molecule type" value="Genomic_DNA"/>
</dbReference>
<reference evidence="2" key="1">
    <citation type="journal article" date="2024" name="IScience">
        <title>Strigolactones Initiate the Formation of Haustorium-like Structures in Castilleja.</title>
        <authorList>
            <person name="Buerger M."/>
            <person name="Peterson D."/>
            <person name="Chory J."/>
        </authorList>
    </citation>
    <scope>NUCLEOTIDE SEQUENCE [LARGE SCALE GENOMIC DNA]</scope>
</reference>
<comment type="caution">
    <text evidence="1">The sequence shown here is derived from an EMBL/GenBank/DDBJ whole genome shotgun (WGS) entry which is preliminary data.</text>
</comment>
<name>A0ABD3EA58_9LAMI</name>
<proteinExistence type="predicted"/>
<sequence>MATLSRQSFITGFVADVANFGLGIFEFDNWTMTIEPGVVNGAGHPSILAEESACHAPGNREDVANIGDIGLLEFFDIFLFQASVDFVAGNDGGERIEKLRPAGFIADVQLIVIIIVAAVEIHGRG</sequence>
<gene>
    <name evidence="1" type="ORF">CASFOL_006357</name>
</gene>